<dbReference type="InterPro" id="IPR000914">
    <property type="entry name" value="SBP_5_dom"/>
</dbReference>
<evidence type="ECO:0000256" key="2">
    <source>
        <dbReference type="ARBA" id="ARBA00022448"/>
    </source>
</evidence>
<dbReference type="InterPro" id="IPR030678">
    <property type="entry name" value="Peptide/Ni-bd"/>
</dbReference>
<comment type="similarity">
    <text evidence="1">Belongs to the bacterial solute-binding protein 5 family.</text>
</comment>
<dbReference type="PIRSF" id="PIRSF002741">
    <property type="entry name" value="MppA"/>
    <property type="match status" value="1"/>
</dbReference>
<evidence type="ECO:0000256" key="3">
    <source>
        <dbReference type="ARBA" id="ARBA00022729"/>
    </source>
</evidence>
<dbReference type="Gene3D" id="3.40.190.10">
    <property type="entry name" value="Periplasmic binding protein-like II"/>
    <property type="match status" value="1"/>
</dbReference>
<dbReference type="AlphaFoldDB" id="A0A1G2FQX1"/>
<evidence type="ECO:0000313" key="5">
    <source>
        <dbReference type="EMBL" id="OGZ40476.1"/>
    </source>
</evidence>
<dbReference type="GO" id="GO:0043190">
    <property type="term" value="C:ATP-binding cassette (ABC) transporter complex"/>
    <property type="evidence" value="ECO:0007669"/>
    <property type="project" value="InterPro"/>
</dbReference>
<comment type="caution">
    <text evidence="5">The sequence shown here is derived from an EMBL/GenBank/DDBJ whole genome shotgun (WGS) entry which is preliminary data.</text>
</comment>
<feature type="domain" description="Solute-binding protein family 5" evidence="4">
    <location>
        <begin position="70"/>
        <end position="432"/>
    </location>
</feature>
<evidence type="ECO:0000259" key="4">
    <source>
        <dbReference type="Pfam" id="PF00496"/>
    </source>
</evidence>
<dbReference type="Pfam" id="PF00496">
    <property type="entry name" value="SBP_bac_5"/>
    <property type="match status" value="1"/>
</dbReference>
<evidence type="ECO:0000313" key="6">
    <source>
        <dbReference type="Proteomes" id="UP000177126"/>
    </source>
</evidence>
<gene>
    <name evidence="5" type="ORF">A3B04_01560</name>
</gene>
<name>A0A1G2FQX1_9BACT</name>
<accession>A0A1G2FQX1</accession>
<evidence type="ECO:0000256" key="1">
    <source>
        <dbReference type="ARBA" id="ARBA00005695"/>
    </source>
</evidence>
<dbReference type="GO" id="GO:0042597">
    <property type="term" value="C:periplasmic space"/>
    <property type="evidence" value="ECO:0007669"/>
    <property type="project" value="UniProtKB-ARBA"/>
</dbReference>
<protein>
    <recommendedName>
        <fullName evidence="4">Solute-binding protein family 5 domain-containing protein</fullName>
    </recommendedName>
</protein>
<reference evidence="5 6" key="1">
    <citation type="journal article" date="2016" name="Nat. Commun.">
        <title>Thousands of microbial genomes shed light on interconnected biogeochemical processes in an aquifer system.</title>
        <authorList>
            <person name="Anantharaman K."/>
            <person name="Brown C.T."/>
            <person name="Hug L.A."/>
            <person name="Sharon I."/>
            <person name="Castelle C.J."/>
            <person name="Probst A.J."/>
            <person name="Thomas B.C."/>
            <person name="Singh A."/>
            <person name="Wilkins M.J."/>
            <person name="Karaoz U."/>
            <person name="Brodie E.L."/>
            <person name="Williams K.H."/>
            <person name="Hubbard S.S."/>
            <person name="Banfield J.F."/>
        </authorList>
    </citation>
    <scope>NUCLEOTIDE SEQUENCE [LARGE SCALE GENOMIC DNA]</scope>
</reference>
<sequence length="539" mass="60575">MLAFIGLIILGARLYFNKTSIQPEHGGSISIAIVGSPRFLNSVLNQVNSADEDLSAVIFSGLMKYNTKGELIPDLAEKYAIGDNGKTYEITLKSNVKWQDGQDLTADDVLFTVQMIQNQDYRSPIRPLWQGIEMEKVSDTIIRFRLKNVYVSFLNNLTFGILPKHLWVNVVPSQFALNELNLKPIGSGPYQFNKLQKDKNGTVKSIELKAFNKYFGGEPFISTITFYFYSSEADALTAYKKGEADVFSFSSATNFINIKNTADTDYNILPVNLPRYFAVFFNQSQNKFLADKTVRQALTLATDKKSIIHTVFGGYGQTADSLLLRGMTGYYDKIKSPDFSLDSAKNTLAAAGWSDTDNDGILEIGKNNEKLEITLTTIDWPELSQIAGIIKDQWTKLGVKVNLDIKETAKIQNDTIKPRQYQALLFGEVLGIEPDLFHFWHSSQKKDSGLNLALYDNPEADKLLSSALEDLDYNSRAQKNQKIASLIINDMPAVFLFTPDYLVVVKKNIFGVEFAGLNAPSSRFAQINQWYLKTQRVFK</sequence>
<organism evidence="5 6">
    <name type="scientific">Candidatus Portnoybacteria bacterium RIFCSPLOWO2_02_FULL_39_11</name>
    <dbReference type="NCBI Taxonomy" id="1802001"/>
    <lineage>
        <taxon>Bacteria</taxon>
        <taxon>Candidatus Portnoyibacteriota</taxon>
    </lineage>
</organism>
<keyword evidence="3" id="KW-0732">Signal</keyword>
<dbReference type="InterPro" id="IPR039424">
    <property type="entry name" value="SBP_5"/>
</dbReference>
<proteinExistence type="inferred from homology"/>
<dbReference type="PANTHER" id="PTHR30290:SF9">
    <property type="entry name" value="OLIGOPEPTIDE-BINDING PROTEIN APPA"/>
    <property type="match status" value="1"/>
</dbReference>
<dbReference type="GO" id="GO:1904680">
    <property type="term" value="F:peptide transmembrane transporter activity"/>
    <property type="evidence" value="ECO:0007669"/>
    <property type="project" value="TreeGrafter"/>
</dbReference>
<dbReference type="Gene3D" id="3.10.105.10">
    <property type="entry name" value="Dipeptide-binding Protein, Domain 3"/>
    <property type="match status" value="1"/>
</dbReference>
<dbReference type="Proteomes" id="UP000177126">
    <property type="component" value="Unassembled WGS sequence"/>
</dbReference>
<dbReference type="GO" id="GO:0015833">
    <property type="term" value="P:peptide transport"/>
    <property type="evidence" value="ECO:0007669"/>
    <property type="project" value="TreeGrafter"/>
</dbReference>
<dbReference type="Gene3D" id="3.90.76.10">
    <property type="entry name" value="Dipeptide-binding Protein, Domain 1"/>
    <property type="match status" value="1"/>
</dbReference>
<dbReference type="PANTHER" id="PTHR30290">
    <property type="entry name" value="PERIPLASMIC BINDING COMPONENT OF ABC TRANSPORTER"/>
    <property type="match status" value="1"/>
</dbReference>
<keyword evidence="2" id="KW-0813">Transport</keyword>
<dbReference type="EMBL" id="MHNF01000031">
    <property type="protein sequence ID" value="OGZ40476.1"/>
    <property type="molecule type" value="Genomic_DNA"/>
</dbReference>
<dbReference type="SUPFAM" id="SSF53850">
    <property type="entry name" value="Periplasmic binding protein-like II"/>
    <property type="match status" value="1"/>
</dbReference>